<dbReference type="GO" id="GO:0043709">
    <property type="term" value="P:cell adhesion involved in single-species biofilm formation"/>
    <property type="evidence" value="ECO:0007669"/>
    <property type="project" value="TreeGrafter"/>
</dbReference>
<feature type="transmembrane region" description="Helical" evidence="3">
    <location>
        <begin position="274"/>
        <end position="294"/>
    </location>
</feature>
<name>A0A944HC56_DENI1</name>
<dbReference type="InterPro" id="IPR000160">
    <property type="entry name" value="GGDEF_dom"/>
</dbReference>
<sequence>MPSEPMYRAVSLTRALRHGTRRELAWMALGWSGLLLASVGLGLVAVIFEWSGLPLRFGGVEVYITIYPPLLICLLLALAFGWWWGAIPAYLATFTLALYAGMPLPWAVLFACADPLYFAVMAIGYRAIPAARDLRDPGAVMFFVQLSFVASIFSSSGALIWWYTNGIDRTELLPIWQGWWLGAFLQSVVLVGPLMALLWPRLSRWLAARPELLAPAARDGRRSVLYLLGAVTAGVLAYGFLTLDLAGAQLAQAAQGANEAVSQAATVMRQTSWVFFWVFALIILFIAFFGYRLFSHWQQANDRLLAELHGANRALDALAHTDALSGLLNRRAIDVRMENEWHRAARTGAGGALVMLDIDHFKRINDAFGHPAGDAVIRRVAEAIRGVMRGMDVAGRYGGEEFVVLLPQTDAQGAWQFAERLRAQIEPWPLSVGDGQIRFTVSLGVAAFAPDDRGHEAWLARADRALYRAKQEGRNRTVMA</sequence>
<evidence type="ECO:0000256" key="3">
    <source>
        <dbReference type="SAM" id="Phobius"/>
    </source>
</evidence>
<feature type="transmembrane region" description="Helical" evidence="3">
    <location>
        <begin position="223"/>
        <end position="241"/>
    </location>
</feature>
<accession>A0A944HC56</accession>
<protein>
    <recommendedName>
        <fullName evidence="1">diguanylate cyclase</fullName>
        <ecNumber evidence="1">2.7.7.65</ecNumber>
    </recommendedName>
</protein>
<dbReference type="Gene3D" id="3.30.70.270">
    <property type="match status" value="1"/>
</dbReference>
<keyword evidence="3" id="KW-0812">Transmembrane</keyword>
<comment type="caution">
    <text evidence="5">The sequence shown here is derived from an EMBL/GenBank/DDBJ whole genome shotgun (WGS) entry which is preliminary data.</text>
</comment>
<evidence type="ECO:0000313" key="6">
    <source>
        <dbReference type="Proteomes" id="UP000694660"/>
    </source>
</evidence>
<keyword evidence="3" id="KW-0472">Membrane</keyword>
<feature type="transmembrane region" description="Helical" evidence="3">
    <location>
        <begin position="140"/>
        <end position="163"/>
    </location>
</feature>
<evidence type="ECO:0000256" key="1">
    <source>
        <dbReference type="ARBA" id="ARBA00012528"/>
    </source>
</evidence>
<dbReference type="InterPro" id="IPR050469">
    <property type="entry name" value="Diguanylate_Cyclase"/>
</dbReference>
<dbReference type="GO" id="GO:1902201">
    <property type="term" value="P:negative regulation of bacterial-type flagellum-dependent cell motility"/>
    <property type="evidence" value="ECO:0007669"/>
    <property type="project" value="TreeGrafter"/>
</dbReference>
<dbReference type="InterPro" id="IPR029787">
    <property type="entry name" value="Nucleotide_cyclase"/>
</dbReference>
<keyword evidence="6" id="KW-1185">Reference proteome</keyword>
<reference evidence="6" key="1">
    <citation type="journal article" date="2022" name="ISME J.">
        <title>Genetic and phylogenetic analysis of dissimilatory iodate-reducing bacteria identifies potential niches across the world's oceans.</title>
        <authorList>
            <person name="Reyes-Umana V."/>
            <person name="Henning Z."/>
            <person name="Lee K."/>
            <person name="Barnum T.P."/>
            <person name="Coates J.D."/>
        </authorList>
    </citation>
    <scope>NUCLEOTIDE SEQUENCE [LARGE SCALE GENOMIC DNA]</scope>
    <source>
        <strain evidence="6">IR12</strain>
    </source>
</reference>
<dbReference type="PROSITE" id="PS50887">
    <property type="entry name" value="GGDEF"/>
    <property type="match status" value="1"/>
</dbReference>
<dbReference type="GO" id="GO:0005886">
    <property type="term" value="C:plasma membrane"/>
    <property type="evidence" value="ECO:0007669"/>
    <property type="project" value="TreeGrafter"/>
</dbReference>
<dbReference type="NCBIfam" id="TIGR00254">
    <property type="entry name" value="GGDEF"/>
    <property type="match status" value="1"/>
</dbReference>
<dbReference type="Pfam" id="PF00990">
    <property type="entry name" value="GGDEF"/>
    <property type="match status" value="1"/>
</dbReference>
<dbReference type="GO" id="GO:0052621">
    <property type="term" value="F:diguanylate cyclase activity"/>
    <property type="evidence" value="ECO:0007669"/>
    <property type="project" value="UniProtKB-EC"/>
</dbReference>
<dbReference type="PANTHER" id="PTHR45138:SF9">
    <property type="entry name" value="DIGUANYLATE CYCLASE DGCM-RELATED"/>
    <property type="match status" value="1"/>
</dbReference>
<comment type="catalytic activity">
    <reaction evidence="2">
        <text>2 GTP = 3',3'-c-di-GMP + 2 diphosphate</text>
        <dbReference type="Rhea" id="RHEA:24898"/>
        <dbReference type="ChEBI" id="CHEBI:33019"/>
        <dbReference type="ChEBI" id="CHEBI:37565"/>
        <dbReference type="ChEBI" id="CHEBI:58805"/>
        <dbReference type="EC" id="2.7.7.65"/>
    </reaction>
</comment>
<dbReference type="CDD" id="cd01949">
    <property type="entry name" value="GGDEF"/>
    <property type="match status" value="1"/>
</dbReference>
<feature type="transmembrane region" description="Helical" evidence="3">
    <location>
        <begin position="183"/>
        <end position="202"/>
    </location>
</feature>
<dbReference type="InterPro" id="IPR043128">
    <property type="entry name" value="Rev_trsase/Diguanyl_cyclase"/>
</dbReference>
<feature type="transmembrane region" description="Helical" evidence="3">
    <location>
        <begin position="60"/>
        <end position="84"/>
    </location>
</feature>
<feature type="transmembrane region" description="Helical" evidence="3">
    <location>
        <begin position="24"/>
        <end position="48"/>
    </location>
</feature>
<dbReference type="AlphaFoldDB" id="A0A944HC56"/>
<evidence type="ECO:0000256" key="2">
    <source>
        <dbReference type="ARBA" id="ARBA00034247"/>
    </source>
</evidence>
<organism evidence="5 6">
    <name type="scientific">Denitromonas iodatirespirans</name>
    <dbReference type="NCBI Taxonomy" id="2795389"/>
    <lineage>
        <taxon>Bacteria</taxon>
        <taxon>Pseudomonadati</taxon>
        <taxon>Pseudomonadota</taxon>
        <taxon>Betaproteobacteria</taxon>
        <taxon>Rhodocyclales</taxon>
        <taxon>Zoogloeaceae</taxon>
        <taxon>Denitromonas</taxon>
    </lineage>
</organism>
<dbReference type="PANTHER" id="PTHR45138">
    <property type="entry name" value="REGULATORY COMPONENTS OF SENSORY TRANSDUCTION SYSTEM"/>
    <property type="match status" value="1"/>
</dbReference>
<dbReference type="RefSeq" id="WP_214362313.1">
    <property type="nucleotide sequence ID" value="NZ_JAEKFT010000016.1"/>
</dbReference>
<feature type="domain" description="GGDEF" evidence="4">
    <location>
        <begin position="349"/>
        <end position="480"/>
    </location>
</feature>
<dbReference type="SMART" id="SM00267">
    <property type="entry name" value="GGDEF"/>
    <property type="match status" value="1"/>
</dbReference>
<dbReference type="FunFam" id="3.30.70.270:FF:000001">
    <property type="entry name" value="Diguanylate cyclase domain protein"/>
    <property type="match status" value="1"/>
</dbReference>
<keyword evidence="3" id="KW-1133">Transmembrane helix</keyword>
<dbReference type="EMBL" id="JAEKFT010000016">
    <property type="protein sequence ID" value="MBT0962362.1"/>
    <property type="molecule type" value="Genomic_DNA"/>
</dbReference>
<gene>
    <name evidence="5" type="ORF">I8J34_14370</name>
</gene>
<feature type="transmembrane region" description="Helical" evidence="3">
    <location>
        <begin position="104"/>
        <end position="128"/>
    </location>
</feature>
<dbReference type="EC" id="2.7.7.65" evidence="1"/>
<dbReference type="SUPFAM" id="SSF55073">
    <property type="entry name" value="Nucleotide cyclase"/>
    <property type="match status" value="1"/>
</dbReference>
<dbReference type="Proteomes" id="UP000694660">
    <property type="component" value="Unassembled WGS sequence"/>
</dbReference>
<evidence type="ECO:0000259" key="4">
    <source>
        <dbReference type="PROSITE" id="PS50887"/>
    </source>
</evidence>
<evidence type="ECO:0000313" key="5">
    <source>
        <dbReference type="EMBL" id="MBT0962362.1"/>
    </source>
</evidence>
<proteinExistence type="predicted"/>